<accession>A0ABT4I9J7</accession>
<dbReference type="RefSeq" id="WP_268917818.1">
    <property type="nucleotide sequence ID" value="NZ_JAPTMY010000022.1"/>
</dbReference>
<keyword evidence="3" id="KW-1185">Reference proteome</keyword>
<feature type="region of interest" description="Disordered" evidence="1">
    <location>
        <begin position="79"/>
        <end position="122"/>
    </location>
</feature>
<reference evidence="2" key="1">
    <citation type="submission" date="2022-10" db="EMBL/GenBank/DDBJ databases">
        <title>Genome sequence of Actinomyces israelii ATCC 10048.</title>
        <authorList>
            <person name="Watt R.M."/>
            <person name="Tong W.M."/>
        </authorList>
    </citation>
    <scope>NUCLEOTIDE SEQUENCE</scope>
    <source>
        <strain evidence="2">ATCC 10048</strain>
    </source>
</reference>
<comment type="caution">
    <text evidence="2">The sequence shown here is derived from an EMBL/GenBank/DDBJ whole genome shotgun (WGS) entry which is preliminary data.</text>
</comment>
<feature type="region of interest" description="Disordered" evidence="1">
    <location>
        <begin position="198"/>
        <end position="222"/>
    </location>
</feature>
<sequence length="240" mass="26064">MGSGLHGIIVATVPALSLHANFLSVQAIHPGSGSVTVSRRFTPPDDSFELDNWYAVGNGYGLRSIRRLFSRNYDKVAARKSSEGGSGNLDKTAGYIDESGTSHDTTALAPAPGDFEPGTDYVPALVPDDSLHFARRPQNDDDLKTVFYAKNGGASAESAALTPMPTEAAGSQSDISAYTFQVVRQHNEIISRATQPSPRLEHAKTHDPDIQPGWHEDRAPGQGREWRRDVRWLELNKIGV</sequence>
<feature type="compositionally biased region" description="Basic and acidic residues" evidence="1">
    <location>
        <begin position="199"/>
        <end position="222"/>
    </location>
</feature>
<evidence type="ECO:0000313" key="3">
    <source>
        <dbReference type="Proteomes" id="UP001072034"/>
    </source>
</evidence>
<evidence type="ECO:0000313" key="2">
    <source>
        <dbReference type="EMBL" id="MCZ0858419.1"/>
    </source>
</evidence>
<protein>
    <submittedName>
        <fullName evidence="2">Uncharacterized protein</fullName>
    </submittedName>
</protein>
<gene>
    <name evidence="2" type="ORF">OHJ16_10235</name>
</gene>
<evidence type="ECO:0000256" key="1">
    <source>
        <dbReference type="SAM" id="MobiDB-lite"/>
    </source>
</evidence>
<dbReference type="Proteomes" id="UP001072034">
    <property type="component" value="Unassembled WGS sequence"/>
</dbReference>
<name>A0ABT4I9J7_9ACTO</name>
<dbReference type="EMBL" id="JAPTMY010000022">
    <property type="protein sequence ID" value="MCZ0858419.1"/>
    <property type="molecule type" value="Genomic_DNA"/>
</dbReference>
<proteinExistence type="predicted"/>
<organism evidence="2 3">
    <name type="scientific">Actinomyces israelii</name>
    <dbReference type="NCBI Taxonomy" id="1659"/>
    <lineage>
        <taxon>Bacteria</taxon>
        <taxon>Bacillati</taxon>
        <taxon>Actinomycetota</taxon>
        <taxon>Actinomycetes</taxon>
        <taxon>Actinomycetales</taxon>
        <taxon>Actinomycetaceae</taxon>
        <taxon>Actinomyces</taxon>
    </lineage>
</organism>